<evidence type="ECO:0000256" key="1">
    <source>
        <dbReference type="ARBA" id="ARBA00001933"/>
    </source>
</evidence>
<feature type="binding site" evidence="7">
    <location>
        <begin position="309"/>
        <end position="310"/>
    </location>
    <ligand>
        <name>pyridoxal 5'-phosphate</name>
        <dbReference type="ChEBI" id="CHEBI:597326"/>
    </ligand>
</feature>
<dbReference type="Gene3D" id="3.40.640.10">
    <property type="entry name" value="Type I PLP-dependent aspartate aminotransferase-like (Major domain)"/>
    <property type="match status" value="1"/>
</dbReference>
<evidence type="ECO:0000256" key="2">
    <source>
        <dbReference type="ARBA" id="ARBA00022576"/>
    </source>
</evidence>
<evidence type="ECO:0000256" key="4">
    <source>
        <dbReference type="ARBA" id="ARBA00022691"/>
    </source>
</evidence>
<evidence type="ECO:0000256" key="5">
    <source>
        <dbReference type="ARBA" id="ARBA00022756"/>
    </source>
</evidence>
<dbReference type="GO" id="GO:0004141">
    <property type="term" value="F:dethiobiotin synthase activity"/>
    <property type="evidence" value="ECO:0007669"/>
    <property type="project" value="TreeGrafter"/>
</dbReference>
<dbReference type="Gene3D" id="3.90.1150.10">
    <property type="entry name" value="Aspartate Aminotransferase, domain 1"/>
    <property type="match status" value="1"/>
</dbReference>
<gene>
    <name evidence="7 8" type="primary">bioA</name>
    <name evidence="8" type="ORF">ERJ67_03990</name>
</gene>
<feature type="binding site" evidence="7">
    <location>
        <position position="143"/>
    </location>
    <ligand>
        <name>substrate</name>
    </ligand>
</feature>
<name>A0A524RPU2_9CHRO</name>
<feature type="binding site" evidence="7">
    <location>
        <begin position="111"/>
        <end position="112"/>
    </location>
    <ligand>
        <name>pyridoxal 5'-phosphate</name>
        <dbReference type="ChEBI" id="CHEBI:597326"/>
    </ligand>
</feature>
<feature type="binding site" evidence="7">
    <location>
        <position position="274"/>
    </location>
    <ligand>
        <name>substrate</name>
    </ligand>
</feature>
<dbReference type="Proteomes" id="UP000317990">
    <property type="component" value="Unassembled WGS sequence"/>
</dbReference>
<dbReference type="CDD" id="cd00610">
    <property type="entry name" value="OAT_like"/>
    <property type="match status" value="1"/>
</dbReference>
<feature type="binding site" evidence="7">
    <location>
        <position position="52"/>
    </location>
    <ligand>
        <name>substrate</name>
    </ligand>
</feature>
<comment type="function">
    <text evidence="7">Catalyzes the transfer of the alpha-amino group from S-adenosyl-L-methionine (SAM) to 7-keto-8-aminopelargonic acid (KAPA) to form 7,8-diaminopelargonic acid (DAPA). It is the only aminotransferase known to utilize SAM as an amino donor.</text>
</comment>
<dbReference type="GO" id="GO:0005737">
    <property type="term" value="C:cytoplasm"/>
    <property type="evidence" value="ECO:0007669"/>
    <property type="project" value="UniProtKB-SubCell"/>
</dbReference>
<feature type="binding site" evidence="7">
    <location>
        <position position="396"/>
    </location>
    <ligand>
        <name>substrate</name>
    </ligand>
</feature>
<keyword evidence="5 7" id="KW-0093">Biotin biosynthesis</keyword>
<evidence type="ECO:0000256" key="3">
    <source>
        <dbReference type="ARBA" id="ARBA00022679"/>
    </source>
</evidence>
<dbReference type="PANTHER" id="PTHR42684:SF3">
    <property type="entry name" value="ADENOSYLMETHIONINE-8-AMINO-7-OXONONANOATE AMINOTRANSFERASE"/>
    <property type="match status" value="1"/>
</dbReference>
<keyword evidence="4 7" id="KW-0949">S-adenosyl-L-methionine</keyword>
<proteinExistence type="inferred from homology"/>
<feature type="modified residue" description="N6-(pyridoxal phosphate)lysine" evidence="7">
    <location>
        <position position="274"/>
    </location>
</feature>
<dbReference type="GO" id="GO:0030170">
    <property type="term" value="F:pyridoxal phosphate binding"/>
    <property type="evidence" value="ECO:0007669"/>
    <property type="project" value="UniProtKB-UniRule"/>
</dbReference>
<comment type="subcellular location">
    <subcellularLocation>
        <location evidence="7">Cytoplasm</location>
    </subcellularLocation>
</comment>
<dbReference type="Pfam" id="PF00202">
    <property type="entry name" value="Aminotran_3"/>
    <property type="match status" value="1"/>
</dbReference>
<dbReference type="InterPro" id="IPR049704">
    <property type="entry name" value="Aminotrans_3_PPA_site"/>
</dbReference>
<dbReference type="InterPro" id="IPR015421">
    <property type="entry name" value="PyrdxlP-dep_Trfase_major"/>
</dbReference>
<dbReference type="EC" id="2.6.1.62" evidence="7"/>
<dbReference type="AlphaFoldDB" id="A0A524RPU2"/>
<reference evidence="8 9" key="1">
    <citation type="journal article" date="2019" name="mSystems">
        <title>Life at home and on the roam: Genomic adaptions reflect the dual lifestyle of an intracellular, facultative symbiont.</title>
        <authorList>
            <person name="Burgsdorf I."/>
        </authorList>
    </citation>
    <scope>NUCLEOTIDE SEQUENCE [LARGE SCALE GENOMIC DNA]</scope>
    <source>
        <strain evidence="8">277cV</strain>
    </source>
</reference>
<comment type="cofactor">
    <cofactor evidence="1 7">
        <name>pyridoxal 5'-phosphate</name>
        <dbReference type="ChEBI" id="CHEBI:597326"/>
    </cofactor>
</comment>
<accession>A0A524RPU2</accession>
<dbReference type="HAMAP" id="MF_00834">
    <property type="entry name" value="BioA"/>
    <property type="match status" value="1"/>
</dbReference>
<dbReference type="GO" id="GO:0009102">
    <property type="term" value="P:biotin biosynthetic process"/>
    <property type="evidence" value="ECO:0007669"/>
    <property type="project" value="UniProtKB-UniRule"/>
</dbReference>
<keyword evidence="2 7" id="KW-0032">Aminotransferase</keyword>
<comment type="caution">
    <text evidence="8">The sequence shown here is derived from an EMBL/GenBank/DDBJ whole genome shotgun (WGS) entry which is preliminary data.</text>
</comment>
<comment type="catalytic activity">
    <reaction evidence="7">
        <text>(8S)-8-amino-7-oxononanoate + S-adenosyl-L-methionine = S-adenosyl-4-methylsulfanyl-2-oxobutanoate + (7R,8S)-7,8-diammoniononanoate</text>
        <dbReference type="Rhea" id="RHEA:16861"/>
        <dbReference type="ChEBI" id="CHEBI:16490"/>
        <dbReference type="ChEBI" id="CHEBI:59789"/>
        <dbReference type="ChEBI" id="CHEBI:149468"/>
        <dbReference type="ChEBI" id="CHEBI:149469"/>
        <dbReference type="EC" id="2.6.1.62"/>
    </reaction>
</comment>
<dbReference type="UniPathway" id="UPA00078">
    <property type="reaction ID" value="UER00160"/>
</dbReference>
<dbReference type="InterPro" id="IPR005815">
    <property type="entry name" value="BioA"/>
</dbReference>
<feature type="site" description="Participates in the substrate recognition with KAPA and in a stacking interaction with the adenine ring of SAM" evidence="7">
    <location>
        <position position="17"/>
    </location>
</feature>
<dbReference type="PROSITE" id="PS00600">
    <property type="entry name" value="AA_TRANSFER_CLASS_3"/>
    <property type="match status" value="1"/>
</dbReference>
<evidence type="ECO:0000256" key="6">
    <source>
        <dbReference type="ARBA" id="ARBA00022898"/>
    </source>
</evidence>
<dbReference type="NCBIfam" id="TIGR00508">
    <property type="entry name" value="bioA"/>
    <property type="match status" value="1"/>
</dbReference>
<dbReference type="InterPro" id="IPR015424">
    <property type="entry name" value="PyrdxlP-dep_Trfase"/>
</dbReference>
<feature type="binding site" evidence="7">
    <location>
        <position position="308"/>
    </location>
    <ligand>
        <name>substrate</name>
    </ligand>
</feature>
<evidence type="ECO:0000313" key="9">
    <source>
        <dbReference type="Proteomes" id="UP000317990"/>
    </source>
</evidence>
<comment type="similarity">
    <text evidence="7">Belongs to the class-III pyridoxal-phosphate-dependent aminotransferase family. BioA subfamily.</text>
</comment>
<keyword evidence="6 7" id="KW-0663">Pyridoxal phosphate</keyword>
<evidence type="ECO:0000313" key="8">
    <source>
        <dbReference type="EMBL" id="TGG93785.1"/>
    </source>
</evidence>
<dbReference type="PANTHER" id="PTHR42684">
    <property type="entry name" value="ADENOSYLMETHIONINE-8-AMINO-7-OXONONANOATE AMINOTRANSFERASE"/>
    <property type="match status" value="1"/>
</dbReference>
<dbReference type="SUPFAM" id="SSF53383">
    <property type="entry name" value="PLP-dependent transferases"/>
    <property type="match status" value="1"/>
</dbReference>
<comment type="pathway">
    <text evidence="7">Cofactor biosynthesis; biotin biosynthesis; 7,8-diaminononanoate from 8-amino-7-oxononanoate (SAM route): step 1/1.</text>
</comment>
<dbReference type="GO" id="GO:0004015">
    <property type="term" value="F:adenosylmethionine-8-amino-7-oxononanoate transaminase activity"/>
    <property type="evidence" value="ECO:0007669"/>
    <property type="project" value="UniProtKB-UniRule"/>
</dbReference>
<protein>
    <recommendedName>
        <fullName evidence="7">Adenosylmethionine-8-amino-7-oxononanoate aminotransferase</fullName>
        <ecNumber evidence="7">2.6.1.62</ecNumber>
    </recommendedName>
    <alternativeName>
        <fullName evidence="7">7,8-diamino-pelargonic acid aminotransferase</fullName>
        <shortName evidence="7">DAPA AT</shortName>
        <shortName evidence="7">DAPA aminotransferase</shortName>
    </alternativeName>
    <alternativeName>
        <fullName evidence="7">7,8-diaminononanoate synthase</fullName>
        <shortName evidence="7">DANS</shortName>
    </alternativeName>
    <alternativeName>
        <fullName evidence="7">Diaminopelargonic acid synthase</fullName>
    </alternativeName>
</protein>
<evidence type="ECO:0000256" key="7">
    <source>
        <dbReference type="HAMAP-Rule" id="MF_00834"/>
    </source>
</evidence>
<keyword evidence="7" id="KW-0963">Cytoplasm</keyword>
<comment type="subunit">
    <text evidence="7">Homodimer.</text>
</comment>
<keyword evidence="3 7" id="KW-0808">Transferase</keyword>
<dbReference type="InterPro" id="IPR005814">
    <property type="entry name" value="Aminotrans_3"/>
</dbReference>
<feature type="binding site" evidence="7">
    <location>
        <position position="245"/>
    </location>
    <ligand>
        <name>pyridoxal 5'-phosphate</name>
        <dbReference type="ChEBI" id="CHEBI:597326"/>
    </ligand>
</feature>
<dbReference type="EMBL" id="SRMO01000050">
    <property type="protein sequence ID" value="TGG93785.1"/>
    <property type="molecule type" value="Genomic_DNA"/>
</dbReference>
<dbReference type="InterPro" id="IPR015422">
    <property type="entry name" value="PyrdxlP-dep_Trfase_small"/>
</dbReference>
<organism evidence="8 9">
    <name type="scientific">Aphanocapsa feldmannii 277cV</name>
    <dbReference type="NCBI Taxonomy" id="2507553"/>
    <lineage>
        <taxon>Bacteria</taxon>
        <taxon>Bacillati</taxon>
        <taxon>Cyanobacteriota</taxon>
        <taxon>Cyanophyceae</taxon>
        <taxon>Oscillatoriophycideae</taxon>
        <taxon>Chroococcales</taxon>
        <taxon>Microcystaceae</taxon>
        <taxon>Aphanocapsa</taxon>
    </lineage>
</organism>
<sequence>MAPQTTAGWHPHLWHPYTQPATADPPLRVVAGHGAELELEDGRRLIDAISSWWVTLHGHGHPLVAEAIADQARRLEQVIFANFSHGPAERLAERLVGHWPWLERVFFSDDGSTAVEVCLKVALQSWVNRGEPRQRVVAFEGAYHGDTFGAMAVGARGLFSAPFEPLLFEVARAPWPATWLGDQAVEAREAAALTELERLLAQEPTAAVILEPLVQGAGGMAMVRPAFLQRLEGLVRQAGALLICDEVLVGFGRVGAVSASVRAGLRPDLVALSKGLTAGFLPMGVSLASGALYGDFLGNQPNRTLFHGHSFTANPLGCAAANASLDLLEHPEAAHRDFEARHRPRLRALAKLPGLQHPRLCGTIAALDLQVDRPGYLNQAGQQVRRACLEQGVFLRPLGHVLYLLPPLCLDNAQLDRCYEALAAAVTALAAT</sequence>